<dbReference type="PANTHER" id="PTHR31286">
    <property type="entry name" value="GLYCINE-RICH CELL WALL STRUCTURAL PROTEIN 1.8-LIKE"/>
    <property type="match status" value="1"/>
</dbReference>
<sequence>MAIDKERFKKWLFVFDIFYESTVIPIRVMFPNLRPHLFAPLILHGLGYLFGQPLQCENATLNGSHPSVALVLVELDIMKLYPDCVWICSEKFGYIQKGHFRKECSSLHPCLAMELINSLKHVSIVVWKLLLPLWLLTIPWGKI</sequence>
<dbReference type="EMBL" id="JAGFBR010000017">
    <property type="protein sequence ID" value="KAH0452297.1"/>
    <property type="molecule type" value="Genomic_DNA"/>
</dbReference>
<evidence type="ECO:0000313" key="1">
    <source>
        <dbReference type="EMBL" id="KAH0452297.1"/>
    </source>
</evidence>
<reference evidence="1 2" key="1">
    <citation type="journal article" date="2021" name="Hortic Res">
        <title>Chromosome-scale assembly of the Dendrobium chrysotoxum genome enhances the understanding of orchid evolution.</title>
        <authorList>
            <person name="Zhang Y."/>
            <person name="Zhang G.Q."/>
            <person name="Zhang D."/>
            <person name="Liu X.D."/>
            <person name="Xu X.Y."/>
            <person name="Sun W.H."/>
            <person name="Yu X."/>
            <person name="Zhu X."/>
            <person name="Wang Z.W."/>
            <person name="Zhao X."/>
            <person name="Zhong W.Y."/>
            <person name="Chen H."/>
            <person name="Yin W.L."/>
            <person name="Huang T."/>
            <person name="Niu S.C."/>
            <person name="Liu Z.J."/>
        </authorList>
    </citation>
    <scope>NUCLEOTIDE SEQUENCE [LARGE SCALE GENOMIC DNA]</scope>
    <source>
        <strain evidence="1">Lindl</strain>
    </source>
</reference>
<dbReference type="PANTHER" id="PTHR31286:SF179">
    <property type="entry name" value="RNASE H TYPE-1 DOMAIN-CONTAINING PROTEIN"/>
    <property type="match status" value="1"/>
</dbReference>
<dbReference type="Proteomes" id="UP000775213">
    <property type="component" value="Unassembled WGS sequence"/>
</dbReference>
<evidence type="ECO:0000313" key="2">
    <source>
        <dbReference type="Proteomes" id="UP000775213"/>
    </source>
</evidence>
<dbReference type="InterPro" id="IPR040256">
    <property type="entry name" value="At4g02000-like"/>
</dbReference>
<protein>
    <submittedName>
        <fullName evidence="1">Uncharacterized protein</fullName>
    </submittedName>
</protein>
<dbReference type="AlphaFoldDB" id="A0AAV7G9U9"/>
<comment type="caution">
    <text evidence="1">The sequence shown here is derived from an EMBL/GenBank/DDBJ whole genome shotgun (WGS) entry which is preliminary data.</text>
</comment>
<keyword evidence="2" id="KW-1185">Reference proteome</keyword>
<accession>A0AAV7G9U9</accession>
<proteinExistence type="predicted"/>
<organism evidence="1 2">
    <name type="scientific">Dendrobium chrysotoxum</name>
    <name type="common">Orchid</name>
    <dbReference type="NCBI Taxonomy" id="161865"/>
    <lineage>
        <taxon>Eukaryota</taxon>
        <taxon>Viridiplantae</taxon>
        <taxon>Streptophyta</taxon>
        <taxon>Embryophyta</taxon>
        <taxon>Tracheophyta</taxon>
        <taxon>Spermatophyta</taxon>
        <taxon>Magnoliopsida</taxon>
        <taxon>Liliopsida</taxon>
        <taxon>Asparagales</taxon>
        <taxon>Orchidaceae</taxon>
        <taxon>Epidendroideae</taxon>
        <taxon>Malaxideae</taxon>
        <taxon>Dendrobiinae</taxon>
        <taxon>Dendrobium</taxon>
    </lineage>
</organism>
<gene>
    <name evidence="1" type="ORF">IEQ34_019596</name>
</gene>
<name>A0AAV7G9U9_DENCH</name>